<dbReference type="GO" id="GO:0045490">
    <property type="term" value="P:pectin catabolic process"/>
    <property type="evidence" value="ECO:0007669"/>
    <property type="project" value="TreeGrafter"/>
</dbReference>
<dbReference type="InterPro" id="IPR011050">
    <property type="entry name" value="Pectin_lyase_fold/virulence"/>
</dbReference>
<evidence type="ECO:0000313" key="13">
    <source>
        <dbReference type="EMBL" id="KAE9353410.1"/>
    </source>
</evidence>
<evidence type="ECO:0000313" key="14">
    <source>
        <dbReference type="Proteomes" id="UP000486351"/>
    </source>
</evidence>
<dbReference type="InterPro" id="IPR012334">
    <property type="entry name" value="Pectin_lyas_fold"/>
</dbReference>
<dbReference type="GO" id="GO:0030570">
    <property type="term" value="F:pectate lyase activity"/>
    <property type="evidence" value="ECO:0007669"/>
    <property type="project" value="UniProtKB-EC"/>
</dbReference>
<evidence type="ECO:0000256" key="8">
    <source>
        <dbReference type="ARBA" id="ARBA00022837"/>
    </source>
</evidence>
<dbReference type="PANTHER" id="PTHR33407:SF9">
    <property type="entry name" value="PECTATE LYASE F-RELATED"/>
    <property type="match status" value="1"/>
</dbReference>
<evidence type="ECO:0000256" key="4">
    <source>
        <dbReference type="ARBA" id="ARBA00006463"/>
    </source>
</evidence>
<keyword evidence="8" id="KW-0106">Calcium</keyword>
<keyword evidence="9" id="KW-0456">Lyase</keyword>
<dbReference type="EMBL" id="QXFY01000179">
    <property type="protein sequence ID" value="KAE9353410.1"/>
    <property type="molecule type" value="Genomic_DNA"/>
</dbReference>
<evidence type="ECO:0000256" key="3">
    <source>
        <dbReference type="ARBA" id="ARBA00004613"/>
    </source>
</evidence>
<sequence>MPDGLRPPARARSTSSSGQEGQDVRRWVKTYARSNVKCGGQKKRWWWQTAVFMVEPSGTLKNVIIGKDQVECVRREHSGRCGG</sequence>
<protein>
    <recommendedName>
        <fullName evidence="11">Probable pectate lyase F</fullName>
        <ecNumber evidence="5">4.2.2.2</ecNumber>
    </recommendedName>
</protein>
<keyword evidence="6" id="KW-0964">Secreted</keyword>
<evidence type="ECO:0000256" key="2">
    <source>
        <dbReference type="ARBA" id="ARBA00001913"/>
    </source>
</evidence>
<comment type="caution">
    <text evidence="13">The sequence shown here is derived from an EMBL/GenBank/DDBJ whole genome shotgun (WGS) entry which is preliminary data.</text>
</comment>
<comment type="cofactor">
    <cofactor evidence="2">
        <name>Ca(2+)</name>
        <dbReference type="ChEBI" id="CHEBI:29108"/>
    </cofactor>
</comment>
<comment type="function">
    <text evidence="10">Pectinolytic enzyme consist of four classes of enzymes: pectin lyase, polygalacturonase, pectin methylesterase and rhamnogalacturonase. Among pectinolytic enzymes, pectin lyase is the most important in depolymerization of pectin, since it cleaves internal glycosidic bonds of highly methylated pectins. Favors pectate, the anion, over pectin, the methyl ester.</text>
</comment>
<evidence type="ECO:0000256" key="9">
    <source>
        <dbReference type="ARBA" id="ARBA00023239"/>
    </source>
</evidence>
<proteinExistence type="inferred from homology"/>
<evidence type="ECO:0000256" key="10">
    <source>
        <dbReference type="ARBA" id="ARBA00025679"/>
    </source>
</evidence>
<reference evidence="13 14" key="1">
    <citation type="submission" date="2018-09" db="EMBL/GenBank/DDBJ databases">
        <title>Genomic investigation of the strawberry pathogen Phytophthora fragariae indicates pathogenicity is determined by transcriptional variation in three key races.</title>
        <authorList>
            <person name="Adams T.M."/>
            <person name="Armitage A.D."/>
            <person name="Sobczyk M.K."/>
            <person name="Bates H.J."/>
            <person name="Dunwell J.M."/>
            <person name="Nellist C.F."/>
            <person name="Harrison R.J."/>
        </authorList>
    </citation>
    <scope>NUCLEOTIDE SEQUENCE [LARGE SCALE GENOMIC DNA]</scope>
    <source>
        <strain evidence="13 14">NOV-77</strain>
    </source>
</reference>
<dbReference type="Pfam" id="PF03211">
    <property type="entry name" value="Pectate_lyase"/>
    <property type="match status" value="1"/>
</dbReference>
<evidence type="ECO:0000256" key="12">
    <source>
        <dbReference type="SAM" id="MobiDB-lite"/>
    </source>
</evidence>
<name>A0A6G0SA71_9STRA</name>
<dbReference type="EC" id="4.2.2.2" evidence="5"/>
<feature type="compositionally biased region" description="Low complexity" evidence="12">
    <location>
        <begin position="1"/>
        <end position="17"/>
    </location>
</feature>
<dbReference type="AlphaFoldDB" id="A0A6G0SA71"/>
<comment type="catalytic activity">
    <reaction evidence="1">
        <text>Eliminative cleavage of (1-&gt;4)-alpha-D-galacturonan to give oligosaccharides with 4-deoxy-alpha-D-galact-4-enuronosyl groups at their non-reducing ends.</text>
        <dbReference type="EC" id="4.2.2.2"/>
    </reaction>
</comment>
<dbReference type="GO" id="GO:0005576">
    <property type="term" value="C:extracellular region"/>
    <property type="evidence" value="ECO:0007669"/>
    <property type="project" value="UniProtKB-SubCell"/>
</dbReference>
<comment type="subcellular location">
    <subcellularLocation>
        <location evidence="3">Secreted</location>
    </subcellularLocation>
</comment>
<dbReference type="Proteomes" id="UP000486351">
    <property type="component" value="Unassembled WGS sequence"/>
</dbReference>
<organism evidence="13 14">
    <name type="scientific">Phytophthora fragariae</name>
    <dbReference type="NCBI Taxonomy" id="53985"/>
    <lineage>
        <taxon>Eukaryota</taxon>
        <taxon>Sar</taxon>
        <taxon>Stramenopiles</taxon>
        <taxon>Oomycota</taxon>
        <taxon>Peronosporomycetes</taxon>
        <taxon>Peronosporales</taxon>
        <taxon>Peronosporaceae</taxon>
        <taxon>Phytophthora</taxon>
    </lineage>
</organism>
<comment type="similarity">
    <text evidence="4">Belongs to the polysaccharide lyase 3 family.</text>
</comment>
<gene>
    <name evidence="13" type="ORF">PF008_g5016</name>
</gene>
<dbReference type="SUPFAM" id="SSF51126">
    <property type="entry name" value="Pectin lyase-like"/>
    <property type="match status" value="1"/>
</dbReference>
<evidence type="ECO:0000256" key="11">
    <source>
        <dbReference type="ARBA" id="ARBA00039895"/>
    </source>
</evidence>
<evidence type="ECO:0000256" key="5">
    <source>
        <dbReference type="ARBA" id="ARBA00012272"/>
    </source>
</evidence>
<dbReference type="PANTHER" id="PTHR33407">
    <property type="entry name" value="PECTATE LYASE F-RELATED"/>
    <property type="match status" value="1"/>
</dbReference>
<dbReference type="InterPro" id="IPR004898">
    <property type="entry name" value="Pectate_lyase_PlyH/PlyE-like"/>
</dbReference>
<keyword evidence="7" id="KW-0732">Signal</keyword>
<evidence type="ECO:0000256" key="6">
    <source>
        <dbReference type="ARBA" id="ARBA00022525"/>
    </source>
</evidence>
<dbReference type="Gene3D" id="2.160.20.10">
    <property type="entry name" value="Single-stranded right-handed beta-helix, Pectin lyase-like"/>
    <property type="match status" value="1"/>
</dbReference>
<accession>A0A6G0SA71</accession>
<evidence type="ECO:0000256" key="7">
    <source>
        <dbReference type="ARBA" id="ARBA00022729"/>
    </source>
</evidence>
<evidence type="ECO:0000256" key="1">
    <source>
        <dbReference type="ARBA" id="ARBA00000695"/>
    </source>
</evidence>
<feature type="region of interest" description="Disordered" evidence="12">
    <location>
        <begin position="1"/>
        <end position="23"/>
    </location>
</feature>